<dbReference type="PANTHER" id="PTHR33172">
    <property type="entry name" value="OS08G0516900 PROTEIN"/>
    <property type="match status" value="1"/>
</dbReference>
<evidence type="ECO:0000256" key="1">
    <source>
        <dbReference type="ARBA" id="ARBA00004123"/>
    </source>
</evidence>
<dbReference type="AlphaFoldDB" id="A0AAD8K959"/>
<dbReference type="GO" id="GO:0005634">
    <property type="term" value="C:nucleus"/>
    <property type="evidence" value="ECO:0007669"/>
    <property type="project" value="UniProtKB-SubCell"/>
</dbReference>
<keyword evidence="2" id="KW-0539">Nucleus</keyword>
<evidence type="ECO:0000313" key="5">
    <source>
        <dbReference type="Proteomes" id="UP001229421"/>
    </source>
</evidence>
<evidence type="ECO:0000313" key="4">
    <source>
        <dbReference type="EMBL" id="KAK1417368.1"/>
    </source>
</evidence>
<evidence type="ECO:0000256" key="3">
    <source>
        <dbReference type="SAM" id="MobiDB-lite"/>
    </source>
</evidence>
<evidence type="ECO:0000256" key="2">
    <source>
        <dbReference type="ARBA" id="ARBA00023242"/>
    </source>
</evidence>
<feature type="compositionally biased region" description="Low complexity" evidence="3">
    <location>
        <begin position="22"/>
        <end position="35"/>
    </location>
</feature>
<feature type="region of interest" description="Disordered" evidence="3">
    <location>
        <begin position="22"/>
        <end position="54"/>
    </location>
</feature>
<comment type="caution">
    <text evidence="4">The sequence shown here is derived from an EMBL/GenBank/DDBJ whole genome shotgun (WGS) entry which is preliminary data.</text>
</comment>
<dbReference type="InterPro" id="IPR051992">
    <property type="entry name" value="OxStress_Response_Reg"/>
</dbReference>
<feature type="compositionally biased region" description="Acidic residues" evidence="3">
    <location>
        <begin position="36"/>
        <end position="46"/>
    </location>
</feature>
<dbReference type="EMBL" id="JAUHHV010000007">
    <property type="protein sequence ID" value="KAK1417368.1"/>
    <property type="molecule type" value="Genomic_DNA"/>
</dbReference>
<keyword evidence="5" id="KW-1185">Reference proteome</keyword>
<name>A0AAD8K959_TARER</name>
<organism evidence="4 5">
    <name type="scientific">Tagetes erecta</name>
    <name type="common">African marigold</name>
    <dbReference type="NCBI Taxonomy" id="13708"/>
    <lineage>
        <taxon>Eukaryota</taxon>
        <taxon>Viridiplantae</taxon>
        <taxon>Streptophyta</taxon>
        <taxon>Embryophyta</taxon>
        <taxon>Tracheophyta</taxon>
        <taxon>Spermatophyta</taxon>
        <taxon>Magnoliopsida</taxon>
        <taxon>eudicotyledons</taxon>
        <taxon>Gunneridae</taxon>
        <taxon>Pentapetalae</taxon>
        <taxon>asterids</taxon>
        <taxon>campanulids</taxon>
        <taxon>Asterales</taxon>
        <taxon>Asteraceae</taxon>
        <taxon>Asteroideae</taxon>
        <taxon>Heliantheae alliance</taxon>
        <taxon>Tageteae</taxon>
        <taxon>Tagetes</taxon>
    </lineage>
</organism>
<evidence type="ECO:0008006" key="6">
    <source>
        <dbReference type="Google" id="ProtNLM"/>
    </source>
</evidence>
<comment type="subcellular location">
    <subcellularLocation>
        <location evidence="1">Nucleus</location>
    </subcellularLocation>
</comment>
<proteinExistence type="predicted"/>
<dbReference type="PANTHER" id="PTHR33172:SF103">
    <property type="entry name" value="PROTEIN OXIDATIVE STRESS 3"/>
    <property type="match status" value="1"/>
</dbReference>
<sequence length="157" mass="17524">MFNSAINDDVVDDEYESDFVQECSNESSMTFSSSETIDDDNDDDDATSSSLSFHDGPLYELSELMEQLPIKRGLSKYYDGKSESFGSLANFNNIDDLAKKRSSQRSRKSKCKSQSCLSPKTKILKLKKTSYSSNSVSRTCLVSSLGVRSLLCKNLFN</sequence>
<dbReference type="Proteomes" id="UP001229421">
    <property type="component" value="Unassembled WGS sequence"/>
</dbReference>
<dbReference type="GO" id="GO:0006950">
    <property type="term" value="P:response to stress"/>
    <property type="evidence" value="ECO:0007669"/>
    <property type="project" value="UniProtKB-ARBA"/>
</dbReference>
<gene>
    <name evidence="4" type="ORF">QVD17_26495</name>
</gene>
<accession>A0AAD8K959</accession>
<reference evidence="4" key="1">
    <citation type="journal article" date="2023" name="bioRxiv">
        <title>Improved chromosome-level genome assembly for marigold (Tagetes erecta).</title>
        <authorList>
            <person name="Jiang F."/>
            <person name="Yuan L."/>
            <person name="Wang S."/>
            <person name="Wang H."/>
            <person name="Xu D."/>
            <person name="Wang A."/>
            <person name="Fan W."/>
        </authorList>
    </citation>
    <scope>NUCLEOTIDE SEQUENCE</scope>
    <source>
        <strain evidence="4">WSJ</strain>
        <tissue evidence="4">Leaf</tissue>
    </source>
</reference>
<protein>
    <recommendedName>
        <fullName evidence="6">Oxidative stress 3</fullName>
    </recommendedName>
</protein>